<accession>A0AAP5H637</accession>
<feature type="region of interest" description="Disordered" evidence="1">
    <location>
        <begin position="1"/>
        <end position="28"/>
    </location>
</feature>
<name>A0AAP5H637_PAEAM</name>
<evidence type="ECO:0000313" key="3">
    <source>
        <dbReference type="Proteomes" id="UP001254832"/>
    </source>
</evidence>
<dbReference type="Proteomes" id="UP001254832">
    <property type="component" value="Unassembled WGS sequence"/>
</dbReference>
<proteinExistence type="predicted"/>
<dbReference type="EMBL" id="JAVDTR010000012">
    <property type="protein sequence ID" value="MDR6725711.1"/>
    <property type="molecule type" value="Genomic_DNA"/>
</dbReference>
<reference evidence="2" key="1">
    <citation type="submission" date="2023-07" db="EMBL/GenBank/DDBJ databases">
        <title>Sorghum-associated microbial communities from plants grown in Nebraska, USA.</title>
        <authorList>
            <person name="Schachtman D."/>
        </authorList>
    </citation>
    <scope>NUCLEOTIDE SEQUENCE</scope>
    <source>
        <strain evidence="2">BE80</strain>
    </source>
</reference>
<organism evidence="2 3">
    <name type="scientific">Paenibacillus amylolyticus</name>
    <dbReference type="NCBI Taxonomy" id="1451"/>
    <lineage>
        <taxon>Bacteria</taxon>
        <taxon>Bacillati</taxon>
        <taxon>Bacillota</taxon>
        <taxon>Bacilli</taxon>
        <taxon>Bacillales</taxon>
        <taxon>Paenibacillaceae</taxon>
        <taxon>Paenibacillus</taxon>
    </lineage>
</organism>
<sequence>MGSGEVRTGVSRGDGASPLSSFDSFEPRGHCFWMYLR</sequence>
<dbReference type="AlphaFoldDB" id="A0AAP5H637"/>
<evidence type="ECO:0000256" key="1">
    <source>
        <dbReference type="SAM" id="MobiDB-lite"/>
    </source>
</evidence>
<evidence type="ECO:0000313" key="2">
    <source>
        <dbReference type="EMBL" id="MDR6725711.1"/>
    </source>
</evidence>
<gene>
    <name evidence="2" type="ORF">J2W91_004213</name>
</gene>
<protein>
    <submittedName>
        <fullName evidence="2">Uncharacterized protein</fullName>
    </submittedName>
</protein>
<comment type="caution">
    <text evidence="2">The sequence shown here is derived from an EMBL/GenBank/DDBJ whole genome shotgun (WGS) entry which is preliminary data.</text>
</comment>